<dbReference type="AlphaFoldDB" id="A0A2K9LJ03"/>
<sequence length="556" mass="61525">MLTHITISNFAIVEQLDLHIPNKLTVITGETGAGKSIMIDALGLALGDRAESGSVRHGADKAEILATFDISNNRDARDWLQSRDLDADHECILRRVVSADGRSRAYINGTPSPIQSLKELGEMLVSIHGQHEHQSLLKKDTHRALLDEFAGLNPQAKTVAEAFRHWQKQQQAYEHFRDHAKEMQDRADLLRFQISELDELKPQADELAELEAEHKKLSNVDALMSRGQQALTGLSEGDSTVVDLAQSILHLLKDMQEDDPDLKDVTEMVDSARIQLEEAGSSLRHYLDGLDIDPERYQELDNRISSYFHLGRKHRVDPHQLAELWQELQQELDAIDGGDEKLAKLEQAANQSRQDYLGAAEKLSKGRSKEAKKLSKLITEKVQPLGMPGAEFQVDLQALEAEQYNAHGLELVEFIVRTNPGQPVKPLNKVASGGELSRISLAIQVACAAKTNVATLVFDEVDVGIGGAVAQIVGNLLRKLGQDNQVLCVTHLPQVAAQGHTHLHVNKQTSKKQTHTDIAELSQDEKVAEVARMLGGLKITEQTLAHARELIEESQG</sequence>
<dbReference type="NCBIfam" id="TIGR00634">
    <property type="entry name" value="recN"/>
    <property type="match status" value="1"/>
</dbReference>
<evidence type="ECO:0000259" key="10">
    <source>
        <dbReference type="Pfam" id="PF02463"/>
    </source>
</evidence>
<protein>
    <recommendedName>
        <fullName evidence="3 9">DNA repair protein RecN</fullName>
    </recommendedName>
    <alternativeName>
        <fullName evidence="8 9">Recombination protein N</fullName>
    </alternativeName>
</protein>
<evidence type="ECO:0000256" key="9">
    <source>
        <dbReference type="PIRNR" id="PIRNR003128"/>
    </source>
</evidence>
<dbReference type="PIRSF" id="PIRSF003128">
    <property type="entry name" value="RecN"/>
    <property type="match status" value="1"/>
</dbReference>
<organism evidence="11 12">
    <name type="scientific">Ketobacter alkanivorans</name>
    <dbReference type="NCBI Taxonomy" id="1917421"/>
    <lineage>
        <taxon>Bacteria</taxon>
        <taxon>Pseudomonadati</taxon>
        <taxon>Pseudomonadota</taxon>
        <taxon>Gammaproteobacteria</taxon>
        <taxon>Pseudomonadales</taxon>
        <taxon>Ketobacteraceae</taxon>
        <taxon>Ketobacter</taxon>
    </lineage>
</organism>
<evidence type="ECO:0000256" key="1">
    <source>
        <dbReference type="ARBA" id="ARBA00003618"/>
    </source>
</evidence>
<dbReference type="Pfam" id="PF02463">
    <property type="entry name" value="SMC_N"/>
    <property type="match status" value="1"/>
</dbReference>
<reference evidence="12" key="1">
    <citation type="submission" date="2017-08" db="EMBL/GenBank/DDBJ databases">
        <title>Direct submision.</title>
        <authorList>
            <person name="Kim S.-J."/>
            <person name="Rhee S.-K."/>
        </authorList>
    </citation>
    <scope>NUCLEOTIDE SEQUENCE [LARGE SCALE GENOMIC DNA]</scope>
    <source>
        <strain evidence="12">GI5</strain>
    </source>
</reference>
<keyword evidence="6" id="KW-0067">ATP-binding</keyword>
<dbReference type="InterPro" id="IPR027417">
    <property type="entry name" value="P-loop_NTPase"/>
</dbReference>
<dbReference type="GO" id="GO:0006281">
    <property type="term" value="P:DNA repair"/>
    <property type="evidence" value="ECO:0007669"/>
    <property type="project" value="UniProtKB-KW"/>
</dbReference>
<dbReference type="SUPFAM" id="SSF52540">
    <property type="entry name" value="P-loop containing nucleoside triphosphate hydrolases"/>
    <property type="match status" value="2"/>
</dbReference>
<dbReference type="PANTHER" id="PTHR11059">
    <property type="entry name" value="DNA REPAIR PROTEIN RECN"/>
    <property type="match status" value="1"/>
</dbReference>
<evidence type="ECO:0000256" key="4">
    <source>
        <dbReference type="ARBA" id="ARBA00022741"/>
    </source>
</evidence>
<proteinExistence type="inferred from homology"/>
<accession>A0A2K9LJ03</accession>
<evidence type="ECO:0000313" key="11">
    <source>
        <dbReference type="EMBL" id="AUM12161.1"/>
    </source>
</evidence>
<evidence type="ECO:0000256" key="8">
    <source>
        <dbReference type="ARBA" id="ARBA00033408"/>
    </source>
</evidence>
<feature type="domain" description="RecF/RecN/SMC N-terminal" evidence="10">
    <location>
        <begin position="1"/>
        <end position="512"/>
    </location>
</feature>
<dbReference type="Gene3D" id="3.40.50.300">
    <property type="entry name" value="P-loop containing nucleotide triphosphate hydrolases"/>
    <property type="match status" value="2"/>
</dbReference>
<dbReference type="CDD" id="cd03241">
    <property type="entry name" value="ABC_RecN"/>
    <property type="match status" value="2"/>
</dbReference>
<dbReference type="FunFam" id="3.40.50.300:FF:000319">
    <property type="entry name" value="DNA repair protein RecN"/>
    <property type="match status" value="1"/>
</dbReference>
<gene>
    <name evidence="11" type="ORF">Kalk_06940</name>
</gene>
<dbReference type="EMBL" id="CP022684">
    <property type="protein sequence ID" value="AUM12161.1"/>
    <property type="molecule type" value="Genomic_DNA"/>
</dbReference>
<dbReference type="PANTHER" id="PTHR11059:SF0">
    <property type="entry name" value="DNA REPAIR PROTEIN RECN"/>
    <property type="match status" value="1"/>
</dbReference>
<dbReference type="GO" id="GO:0043590">
    <property type="term" value="C:bacterial nucleoid"/>
    <property type="evidence" value="ECO:0007669"/>
    <property type="project" value="TreeGrafter"/>
</dbReference>
<dbReference type="NCBIfam" id="NF008121">
    <property type="entry name" value="PRK10869.1"/>
    <property type="match status" value="1"/>
</dbReference>
<keyword evidence="5 9" id="KW-0227">DNA damage</keyword>
<evidence type="ECO:0000313" key="12">
    <source>
        <dbReference type="Proteomes" id="UP000235116"/>
    </source>
</evidence>
<comment type="similarity">
    <text evidence="2 9">Belongs to the RecN family.</text>
</comment>
<evidence type="ECO:0000256" key="5">
    <source>
        <dbReference type="ARBA" id="ARBA00022763"/>
    </source>
</evidence>
<dbReference type="FunFam" id="3.40.50.300:FF:000356">
    <property type="entry name" value="DNA repair protein RecN"/>
    <property type="match status" value="1"/>
</dbReference>
<name>A0A2K9LJ03_9GAMM</name>
<evidence type="ECO:0000256" key="3">
    <source>
        <dbReference type="ARBA" id="ARBA00021315"/>
    </source>
</evidence>
<dbReference type="InterPro" id="IPR003395">
    <property type="entry name" value="RecF/RecN/SMC_N"/>
</dbReference>
<evidence type="ECO:0000256" key="2">
    <source>
        <dbReference type="ARBA" id="ARBA00009441"/>
    </source>
</evidence>
<keyword evidence="4" id="KW-0547">Nucleotide-binding</keyword>
<dbReference type="OrthoDB" id="9806954at2"/>
<comment type="function">
    <text evidence="1 9">May be involved in recombinational repair of damaged DNA.</text>
</comment>
<dbReference type="Proteomes" id="UP000235116">
    <property type="component" value="Chromosome"/>
</dbReference>
<evidence type="ECO:0000256" key="7">
    <source>
        <dbReference type="ARBA" id="ARBA00023204"/>
    </source>
</evidence>
<keyword evidence="12" id="KW-1185">Reference proteome</keyword>
<dbReference type="InterPro" id="IPR004604">
    <property type="entry name" value="DNA_recomb/repair_RecN"/>
</dbReference>
<dbReference type="GO" id="GO:0005524">
    <property type="term" value="F:ATP binding"/>
    <property type="evidence" value="ECO:0007669"/>
    <property type="project" value="UniProtKB-KW"/>
</dbReference>
<dbReference type="GO" id="GO:0009432">
    <property type="term" value="P:SOS response"/>
    <property type="evidence" value="ECO:0007669"/>
    <property type="project" value="UniProtKB-ARBA"/>
</dbReference>
<dbReference type="GO" id="GO:0006310">
    <property type="term" value="P:DNA recombination"/>
    <property type="evidence" value="ECO:0007669"/>
    <property type="project" value="InterPro"/>
</dbReference>
<dbReference type="RefSeq" id="WP_101893497.1">
    <property type="nucleotide sequence ID" value="NZ_CP022684.1"/>
</dbReference>
<evidence type="ECO:0000256" key="6">
    <source>
        <dbReference type="ARBA" id="ARBA00022840"/>
    </source>
</evidence>
<dbReference type="KEGG" id="kak:Kalk_06940"/>
<keyword evidence="7 9" id="KW-0234">DNA repair</keyword>